<dbReference type="RefSeq" id="WP_166395996.1">
    <property type="nucleotide sequence ID" value="NZ_CP045121.1"/>
</dbReference>
<protein>
    <submittedName>
        <fullName evidence="2">Uncharacterized protein</fullName>
    </submittedName>
</protein>
<reference evidence="2 3" key="1">
    <citation type="submission" date="2019-10" db="EMBL/GenBank/DDBJ databases">
        <title>Rubrobacter sp nov SCSIO 52915 isolated from a deep-sea sediment in the South China Sea.</title>
        <authorList>
            <person name="Chen R.W."/>
        </authorList>
    </citation>
    <scope>NUCLEOTIDE SEQUENCE [LARGE SCALE GENOMIC DNA]</scope>
    <source>
        <strain evidence="2 3">SCSIO 52915</strain>
    </source>
</reference>
<dbReference type="KEGG" id="rmar:GBA65_07085"/>
<keyword evidence="1" id="KW-0472">Membrane</keyword>
<dbReference type="EMBL" id="CP045121">
    <property type="protein sequence ID" value="QIN78319.1"/>
    <property type="molecule type" value="Genomic_DNA"/>
</dbReference>
<keyword evidence="1" id="KW-0812">Transmembrane</keyword>
<organism evidence="2 3">
    <name type="scientific">Rubrobacter marinus</name>
    <dbReference type="NCBI Taxonomy" id="2653852"/>
    <lineage>
        <taxon>Bacteria</taxon>
        <taxon>Bacillati</taxon>
        <taxon>Actinomycetota</taxon>
        <taxon>Rubrobacteria</taxon>
        <taxon>Rubrobacterales</taxon>
        <taxon>Rubrobacteraceae</taxon>
        <taxon>Rubrobacter</taxon>
    </lineage>
</organism>
<proteinExistence type="predicted"/>
<evidence type="ECO:0000313" key="2">
    <source>
        <dbReference type="EMBL" id="QIN78319.1"/>
    </source>
</evidence>
<dbReference type="AlphaFoldDB" id="A0A6G8PVT4"/>
<sequence>MLQELVFLAQAEDYGFWSSTISTLRGVGLAVSGVGLMISILIKGAAGTNGDRHALAARVAEGVFAGLFVVLLGWFIYERMIEWTPL</sequence>
<keyword evidence="3" id="KW-1185">Reference proteome</keyword>
<gene>
    <name evidence="2" type="ORF">GBA65_07085</name>
</gene>
<accession>A0A6G8PVT4</accession>
<keyword evidence="1" id="KW-1133">Transmembrane helix</keyword>
<name>A0A6G8PVT4_9ACTN</name>
<feature type="transmembrane region" description="Helical" evidence="1">
    <location>
        <begin position="20"/>
        <end position="42"/>
    </location>
</feature>
<evidence type="ECO:0000313" key="3">
    <source>
        <dbReference type="Proteomes" id="UP000502706"/>
    </source>
</evidence>
<evidence type="ECO:0000256" key="1">
    <source>
        <dbReference type="SAM" id="Phobius"/>
    </source>
</evidence>
<dbReference type="Proteomes" id="UP000502706">
    <property type="component" value="Chromosome"/>
</dbReference>
<feature type="transmembrane region" description="Helical" evidence="1">
    <location>
        <begin position="54"/>
        <end position="77"/>
    </location>
</feature>